<proteinExistence type="predicted"/>
<accession>A0ABN3CRB1</accession>
<evidence type="ECO:0000313" key="1">
    <source>
        <dbReference type="EMBL" id="GAA2211754.1"/>
    </source>
</evidence>
<protein>
    <recommendedName>
        <fullName evidence="3">Lipocalin-like domain-containing protein</fullName>
    </recommendedName>
</protein>
<sequence>MQPFPGHEQSLPAGVCADLSLLLWGRWAITGLQLAGGEMGPAYLISASSGEWSLLSAYPREAAAQWSASLYRGPDEYVVLEREEFTRIVAGTHDDRARVWAAKEHLLLPPEEHEDGPAGDEPAGIDGETRMDYSGFMTIHGSSAVYTELLSRQQQFGRFVITGSDLLALDEGVYIETSGL</sequence>
<dbReference type="RefSeq" id="WP_344484945.1">
    <property type="nucleotide sequence ID" value="NZ_BAAAQX010000022.1"/>
</dbReference>
<gene>
    <name evidence="1" type="ORF">GCM10009850_072140</name>
</gene>
<reference evidence="1 2" key="1">
    <citation type="journal article" date="2019" name="Int. J. Syst. Evol. Microbiol.">
        <title>The Global Catalogue of Microorganisms (GCM) 10K type strain sequencing project: providing services to taxonomists for standard genome sequencing and annotation.</title>
        <authorList>
            <consortium name="The Broad Institute Genomics Platform"/>
            <consortium name="The Broad Institute Genome Sequencing Center for Infectious Disease"/>
            <person name="Wu L."/>
            <person name="Ma J."/>
        </authorList>
    </citation>
    <scope>NUCLEOTIDE SEQUENCE [LARGE SCALE GENOMIC DNA]</scope>
    <source>
        <strain evidence="1 2">JCM 16114</strain>
    </source>
</reference>
<evidence type="ECO:0008006" key="3">
    <source>
        <dbReference type="Google" id="ProtNLM"/>
    </source>
</evidence>
<organism evidence="1 2">
    <name type="scientific">Nonomuraea monospora</name>
    <dbReference type="NCBI Taxonomy" id="568818"/>
    <lineage>
        <taxon>Bacteria</taxon>
        <taxon>Bacillati</taxon>
        <taxon>Actinomycetota</taxon>
        <taxon>Actinomycetes</taxon>
        <taxon>Streptosporangiales</taxon>
        <taxon>Streptosporangiaceae</taxon>
        <taxon>Nonomuraea</taxon>
    </lineage>
</organism>
<dbReference type="Proteomes" id="UP001499843">
    <property type="component" value="Unassembled WGS sequence"/>
</dbReference>
<comment type="caution">
    <text evidence="1">The sequence shown here is derived from an EMBL/GenBank/DDBJ whole genome shotgun (WGS) entry which is preliminary data.</text>
</comment>
<keyword evidence="2" id="KW-1185">Reference proteome</keyword>
<dbReference type="EMBL" id="BAAAQX010000022">
    <property type="protein sequence ID" value="GAA2211754.1"/>
    <property type="molecule type" value="Genomic_DNA"/>
</dbReference>
<name>A0ABN3CRB1_9ACTN</name>
<evidence type="ECO:0000313" key="2">
    <source>
        <dbReference type="Proteomes" id="UP001499843"/>
    </source>
</evidence>